<evidence type="ECO:0000313" key="2">
    <source>
        <dbReference type="EMBL" id="QGP91698.1"/>
    </source>
</evidence>
<sequence>MGKWYEIWRAGKYPQGEFTEEDVQQIVDNYDPRVEEAPIVLGHPKNNDPAFGWVEALARKGPLLLAKFKQVVPEFAEAVNAGRYKKVSVRLAKDEKKGWMLKHVGFLGAALPQVQGLAPITFSGDDGGLDLECDFDGGTDKNHHEEVKQMGDKEKEALKEQIRKEIEAEFAEKSKTLEQRLAESEAKRKKAEFTAFVEKHKAKIPTAVQPGLVEFMTSLPDKEDTVEFTAKEGDKEKQVKQSPLAFFQDFISKLPDYSYLFKEIASGEEGKTRREEKDFAGVQVDEERMELHRKALDFMEKNKVSYEEALVAVSD</sequence>
<dbReference type="Proteomes" id="UP000425916">
    <property type="component" value="Chromosome"/>
</dbReference>
<organism evidence="2 3">
    <name type="scientific">Neomoorella glycerini</name>
    <dbReference type="NCBI Taxonomy" id="55779"/>
    <lineage>
        <taxon>Bacteria</taxon>
        <taxon>Bacillati</taxon>
        <taxon>Bacillota</taxon>
        <taxon>Clostridia</taxon>
        <taxon>Neomoorellales</taxon>
        <taxon>Neomoorellaceae</taxon>
        <taxon>Neomoorella</taxon>
    </lineage>
</organism>
<name>A0A6I5ZPI6_9FIRM</name>
<dbReference type="RefSeq" id="WP_156272340.1">
    <property type="nucleotide sequence ID" value="NZ_CP046244.1"/>
</dbReference>
<dbReference type="AlphaFoldDB" id="A0A6I5ZPI6"/>
<feature type="coiled-coil region" evidence="1">
    <location>
        <begin position="167"/>
        <end position="194"/>
    </location>
</feature>
<dbReference type="EMBL" id="CP046244">
    <property type="protein sequence ID" value="QGP91698.1"/>
    <property type="molecule type" value="Genomic_DNA"/>
</dbReference>
<reference evidence="2 3" key="1">
    <citation type="submission" date="2019-11" db="EMBL/GenBank/DDBJ databases">
        <title>Genome sequence of Moorella glycerini DSM11254.</title>
        <authorList>
            <person name="Poehlein A."/>
            <person name="Boeer T."/>
            <person name="Daniel R."/>
        </authorList>
    </citation>
    <scope>NUCLEOTIDE SEQUENCE [LARGE SCALE GENOMIC DNA]</scope>
    <source>
        <strain evidence="2 3">DSM 11254</strain>
    </source>
</reference>
<keyword evidence="3" id="KW-1185">Reference proteome</keyword>
<protein>
    <recommendedName>
        <fullName evidence="4">Peptidase</fullName>
    </recommendedName>
</protein>
<gene>
    <name evidence="2" type="ORF">MGLY_10400</name>
</gene>
<keyword evidence="1" id="KW-0175">Coiled coil</keyword>
<dbReference type="OrthoDB" id="9816412at2"/>
<proteinExistence type="predicted"/>
<accession>A0A6I5ZPI6</accession>
<evidence type="ECO:0008006" key="4">
    <source>
        <dbReference type="Google" id="ProtNLM"/>
    </source>
</evidence>
<evidence type="ECO:0000256" key="1">
    <source>
        <dbReference type="SAM" id="Coils"/>
    </source>
</evidence>
<evidence type="ECO:0000313" key="3">
    <source>
        <dbReference type="Proteomes" id="UP000425916"/>
    </source>
</evidence>